<dbReference type="EMBL" id="ADFR01000009">
    <property type="protein sequence ID" value="EFC05578.1"/>
    <property type="molecule type" value="Genomic_DNA"/>
</dbReference>
<dbReference type="AlphaFoldDB" id="D2MPG6"/>
<dbReference type="Gene3D" id="3.40.30.10">
    <property type="entry name" value="Glutaredoxin"/>
    <property type="match status" value="1"/>
</dbReference>
<dbReference type="RefSeq" id="WP_006627279.1">
    <property type="nucleotide sequence ID" value="NZ_ADFR01000009.1"/>
</dbReference>
<dbReference type="InterPro" id="IPR036249">
    <property type="entry name" value="Thioredoxin-like_sf"/>
</dbReference>
<evidence type="ECO:0000313" key="1">
    <source>
        <dbReference type="EMBL" id="EFC05578.1"/>
    </source>
</evidence>
<reference evidence="2" key="1">
    <citation type="submission" date="2009-12" db="EMBL/GenBank/DDBJ databases">
        <title>Sequence of Clostridiales genomosp. BVAB3 str. UPII9-5.</title>
        <authorList>
            <person name="Madupu R."/>
            <person name="Durkin A.S."/>
            <person name="Torralba M."/>
            <person name="Methe B."/>
            <person name="Sutton G.G."/>
            <person name="Strausberg R.L."/>
            <person name="Nelson K.E."/>
        </authorList>
    </citation>
    <scope>NUCLEOTIDE SEQUENCE [LARGE SCALE GENOMIC DNA]</scope>
    <source>
        <strain evidence="2">W1219</strain>
    </source>
</reference>
<dbReference type="OrthoDB" id="9792987at2"/>
<dbReference type="Proteomes" id="UP000005017">
    <property type="component" value="Unassembled WGS sequence"/>
</dbReference>
<evidence type="ECO:0000313" key="2">
    <source>
        <dbReference type="Proteomes" id="UP000005017"/>
    </source>
</evidence>
<gene>
    <name evidence="1" type="ORF">HMPREF9013_1281</name>
</gene>
<dbReference type="STRING" id="679192.HMPREF9013_1281"/>
<comment type="caution">
    <text evidence="1">The sequence shown here is derived from an EMBL/GenBank/DDBJ whole genome shotgun (WGS) entry which is preliminary data.</text>
</comment>
<name>D2MPG6_9FIRM</name>
<organism evidence="1 2">
    <name type="scientific">Bulleidia extructa W1219</name>
    <dbReference type="NCBI Taxonomy" id="679192"/>
    <lineage>
        <taxon>Bacteria</taxon>
        <taxon>Bacillati</taxon>
        <taxon>Bacillota</taxon>
        <taxon>Erysipelotrichia</taxon>
        <taxon>Erysipelotrichales</taxon>
        <taxon>Erysipelotrichaceae</taxon>
        <taxon>Bulleidia</taxon>
    </lineage>
</organism>
<dbReference type="SUPFAM" id="SSF52833">
    <property type="entry name" value="Thioredoxin-like"/>
    <property type="match status" value="1"/>
</dbReference>
<sequence length="198" mass="22622">MKKNSLCFWMAICLSACSAKKGYQEPKVDTPLKIESSVSLKGDRLEAKAYAKLQGKLGSFQKVSFQQALKFIQDKGTGVFYFGKVESLYDQVLLPELNEAMKRSNVTVYYINTNEEIQEKEYQTMVKILKPFLKKDKNGHSIFLTPFVVVVKQGVIVDGQISLKNNQIIKDEKDSLSSEVKKEVQNRYLEMFRKIASK</sequence>
<protein>
    <submittedName>
        <fullName evidence="1">Uncharacterized protein</fullName>
    </submittedName>
</protein>
<proteinExistence type="predicted"/>
<keyword evidence="2" id="KW-1185">Reference proteome</keyword>
<accession>D2MPG6</accession>